<dbReference type="EnsemblPlants" id="PGSC0003DMT400097434">
    <property type="protein sequence ID" value="PGSC0003DMT400097434"/>
    <property type="gene ID" value="PGSC0003DMG400047005"/>
</dbReference>
<evidence type="ECO:0000313" key="2">
    <source>
        <dbReference type="Proteomes" id="UP000011115"/>
    </source>
</evidence>
<proteinExistence type="predicted"/>
<sequence>MSTNDPEHDDAEGWCKTVVKYSKSSSQRIGEQVGDPDEAAVWTFTLTEGLVKLGECDIQRIVCGSLKVFDGTPNGLSTLSAAKCLCSG</sequence>
<reference evidence="1" key="2">
    <citation type="submission" date="2015-06" db="UniProtKB">
        <authorList>
            <consortium name="EnsemblPlants"/>
        </authorList>
    </citation>
    <scope>IDENTIFICATION</scope>
    <source>
        <strain evidence="1">DM1-3 516 R44</strain>
    </source>
</reference>
<accession>M1E0M2</accession>
<protein>
    <submittedName>
        <fullName evidence="1">Uncharacterized protein</fullName>
    </submittedName>
</protein>
<name>M1E0M2_SOLTU</name>
<reference evidence="2" key="1">
    <citation type="journal article" date="2011" name="Nature">
        <title>Genome sequence and analysis of the tuber crop potato.</title>
        <authorList>
            <consortium name="The Potato Genome Sequencing Consortium"/>
        </authorList>
    </citation>
    <scope>NUCLEOTIDE SEQUENCE [LARGE SCALE GENOMIC DNA]</scope>
    <source>
        <strain evidence="2">cv. DM1-3 516 R44</strain>
    </source>
</reference>
<dbReference type="InParanoid" id="M1E0M2"/>
<evidence type="ECO:0000313" key="1">
    <source>
        <dbReference type="EnsemblPlants" id="PGSC0003DMT400097434"/>
    </source>
</evidence>
<dbReference type="AlphaFoldDB" id="M1E0M2"/>
<organism evidence="1 2">
    <name type="scientific">Solanum tuberosum</name>
    <name type="common">Potato</name>
    <dbReference type="NCBI Taxonomy" id="4113"/>
    <lineage>
        <taxon>Eukaryota</taxon>
        <taxon>Viridiplantae</taxon>
        <taxon>Streptophyta</taxon>
        <taxon>Embryophyta</taxon>
        <taxon>Tracheophyta</taxon>
        <taxon>Spermatophyta</taxon>
        <taxon>Magnoliopsida</taxon>
        <taxon>eudicotyledons</taxon>
        <taxon>Gunneridae</taxon>
        <taxon>Pentapetalae</taxon>
        <taxon>asterids</taxon>
        <taxon>lamiids</taxon>
        <taxon>Solanales</taxon>
        <taxon>Solanaceae</taxon>
        <taxon>Solanoideae</taxon>
        <taxon>Solaneae</taxon>
        <taxon>Solanum</taxon>
    </lineage>
</organism>
<dbReference type="Proteomes" id="UP000011115">
    <property type="component" value="Unassembled WGS sequence"/>
</dbReference>
<keyword evidence="2" id="KW-1185">Reference proteome</keyword>
<dbReference type="PaxDb" id="4113-PGSC0003DMT400097434"/>
<dbReference type="Gramene" id="PGSC0003DMT400097434">
    <property type="protein sequence ID" value="PGSC0003DMT400097434"/>
    <property type="gene ID" value="PGSC0003DMG400047005"/>
</dbReference>
<dbReference type="HOGENOM" id="CLU_2473358_0_0_1"/>